<evidence type="ECO:0000256" key="5">
    <source>
        <dbReference type="ARBA" id="ARBA00022777"/>
    </source>
</evidence>
<evidence type="ECO:0000259" key="10">
    <source>
        <dbReference type="PROSITE" id="PS50011"/>
    </source>
</evidence>
<gene>
    <name evidence="11" type="ORF">FXF69_06115</name>
</gene>
<dbReference type="Pfam" id="PF00069">
    <property type="entry name" value="Pkinase"/>
    <property type="match status" value="1"/>
</dbReference>
<dbReference type="InterPro" id="IPR017441">
    <property type="entry name" value="Protein_kinase_ATP_BS"/>
</dbReference>
<dbReference type="EMBL" id="VSFG01000001">
    <property type="protein sequence ID" value="TYB48747.1"/>
    <property type="molecule type" value="Genomic_DNA"/>
</dbReference>
<dbReference type="Gene3D" id="2.50.20.20">
    <property type="match status" value="1"/>
</dbReference>
<evidence type="ECO:0000313" key="11">
    <source>
        <dbReference type="EMBL" id="TYB48747.1"/>
    </source>
</evidence>
<dbReference type="EC" id="2.7.11.1" evidence="1"/>
<evidence type="ECO:0000256" key="6">
    <source>
        <dbReference type="ARBA" id="ARBA00022840"/>
    </source>
</evidence>
<protein>
    <recommendedName>
        <fullName evidence="1">non-specific serine/threonine protein kinase</fullName>
        <ecNumber evidence="1">2.7.11.1</ecNumber>
    </recommendedName>
</protein>
<keyword evidence="9" id="KW-0812">Transmembrane</keyword>
<organism evidence="11 12">
    <name type="scientific">Actinomadura chibensis</name>
    <dbReference type="NCBI Taxonomy" id="392828"/>
    <lineage>
        <taxon>Bacteria</taxon>
        <taxon>Bacillati</taxon>
        <taxon>Actinomycetota</taxon>
        <taxon>Actinomycetes</taxon>
        <taxon>Streptosporangiales</taxon>
        <taxon>Thermomonosporaceae</taxon>
        <taxon>Actinomadura</taxon>
    </lineage>
</organism>
<feature type="region of interest" description="Disordered" evidence="8">
    <location>
        <begin position="313"/>
        <end position="341"/>
    </location>
</feature>
<dbReference type="PANTHER" id="PTHR43289">
    <property type="entry name" value="MITOGEN-ACTIVATED PROTEIN KINASE KINASE KINASE 20-RELATED"/>
    <property type="match status" value="1"/>
</dbReference>
<keyword evidence="9" id="KW-0472">Membrane</keyword>
<evidence type="ECO:0000313" key="12">
    <source>
        <dbReference type="Proteomes" id="UP000323380"/>
    </source>
</evidence>
<keyword evidence="3" id="KW-0808">Transferase</keyword>
<feature type="region of interest" description="Disordered" evidence="8">
    <location>
        <begin position="366"/>
        <end position="395"/>
    </location>
</feature>
<keyword evidence="2 11" id="KW-0723">Serine/threonine-protein kinase</keyword>
<keyword evidence="6 7" id="KW-0067">ATP-binding</keyword>
<dbReference type="InterPro" id="IPR000719">
    <property type="entry name" value="Prot_kinase_dom"/>
</dbReference>
<dbReference type="AlphaFoldDB" id="A0A5D0NWC7"/>
<dbReference type="Gene3D" id="3.30.200.20">
    <property type="entry name" value="Phosphorylase Kinase, domain 1"/>
    <property type="match status" value="1"/>
</dbReference>
<feature type="region of interest" description="Disordered" evidence="8">
    <location>
        <begin position="1"/>
        <end position="23"/>
    </location>
</feature>
<evidence type="ECO:0000256" key="4">
    <source>
        <dbReference type="ARBA" id="ARBA00022741"/>
    </source>
</evidence>
<dbReference type="PROSITE" id="PS50011">
    <property type="entry name" value="PROTEIN_KINASE_DOM"/>
    <property type="match status" value="1"/>
</dbReference>
<evidence type="ECO:0000256" key="9">
    <source>
        <dbReference type="SAM" id="Phobius"/>
    </source>
</evidence>
<keyword evidence="4 7" id="KW-0547">Nucleotide-binding</keyword>
<feature type="transmembrane region" description="Helical" evidence="9">
    <location>
        <begin position="345"/>
        <end position="366"/>
    </location>
</feature>
<sequence length="593" mass="61480">MRSSRRLPDSPAAPGSTGADRRDRRIGGMAFNVVDGWTVQGFTHERELGAGASGRVVLAVDDLTSTKVAIKYLGDALRGDEAFLERFRAVARDLSQLEDPNVVDLYDFVETADGAAIVAQYVEGVSLRRVIAAQGPTGPLAALSLLGGTLLGLAAAHEHDIVHGAVRPSNVYVDAEGNARLSDFATSPAGTEAQHGPQYAAPELWDGAPATVATDVYGATAVFYECLTGRPPFAGRNMARLHREAPIPADEAPGPLRELIHHGLAKDPDSRPKSAADFLAALEDAAVSAYGPSWEAQGRGRLTELAAQAALLPEPPRAKPSRGSGRNPTVPAGGRGKGGGSRTRWVVAAVAALVIGAAGATAAAVLTGDDKDPPPATPAQSSTPQPTVPAGGVDPRPLVAEIDQAVAQSPGALFSYQQSGCCAFAATGKGTLGVAAGGRASYTLTLSGSGTARKPVHGVIVQDRLYVRVGKRWRSSPLGGRGYPATAEQVSQGSSVANLTTLLKSATKLEKTGQIYEGEAPVATLAQEPGVGTMYARMAQATGAQQIAFAVKLDAGSRPVKFWVRAGPEQGRNQVMRGSYSNWGRKPAIQAPH</sequence>
<evidence type="ECO:0000256" key="1">
    <source>
        <dbReference type="ARBA" id="ARBA00012513"/>
    </source>
</evidence>
<keyword evidence="5 11" id="KW-0418">Kinase</keyword>
<dbReference type="CDD" id="cd14014">
    <property type="entry name" value="STKc_PknB_like"/>
    <property type="match status" value="1"/>
</dbReference>
<evidence type="ECO:0000256" key="8">
    <source>
        <dbReference type="SAM" id="MobiDB-lite"/>
    </source>
</evidence>
<feature type="domain" description="Protein kinase" evidence="10">
    <location>
        <begin position="42"/>
        <end position="287"/>
    </location>
</feature>
<comment type="caution">
    <text evidence="11">The sequence shown here is derived from an EMBL/GenBank/DDBJ whole genome shotgun (WGS) entry which is preliminary data.</text>
</comment>
<reference evidence="11 12" key="1">
    <citation type="submission" date="2019-08" db="EMBL/GenBank/DDBJ databases">
        <title>Actinomadura sp. nov. CYP1-5 isolated from mountain soil.</title>
        <authorList>
            <person name="Songsumanus A."/>
            <person name="Kuncharoen N."/>
            <person name="Kudo T."/>
            <person name="Yuki M."/>
            <person name="Igarashi Y."/>
            <person name="Tanasupawat S."/>
        </authorList>
    </citation>
    <scope>NUCLEOTIDE SEQUENCE [LARGE SCALE GENOMIC DNA]</scope>
    <source>
        <strain evidence="11 12">JCM 14158</strain>
    </source>
</reference>
<dbReference type="PROSITE" id="PS00107">
    <property type="entry name" value="PROTEIN_KINASE_ATP"/>
    <property type="match status" value="1"/>
</dbReference>
<evidence type="ECO:0000256" key="7">
    <source>
        <dbReference type="PROSITE-ProRule" id="PRU10141"/>
    </source>
</evidence>
<keyword evidence="12" id="KW-1185">Reference proteome</keyword>
<dbReference type="STRING" id="1220554.GCA_001552135_02519"/>
<name>A0A5D0NWC7_9ACTN</name>
<dbReference type="SUPFAM" id="SSF56112">
    <property type="entry name" value="Protein kinase-like (PK-like)"/>
    <property type="match status" value="1"/>
</dbReference>
<dbReference type="Gene3D" id="1.10.510.10">
    <property type="entry name" value="Transferase(Phosphotransferase) domain 1"/>
    <property type="match status" value="1"/>
</dbReference>
<accession>A0A5D0NWC7</accession>
<proteinExistence type="predicted"/>
<dbReference type="GO" id="GO:0005524">
    <property type="term" value="F:ATP binding"/>
    <property type="evidence" value="ECO:0007669"/>
    <property type="project" value="UniProtKB-UniRule"/>
</dbReference>
<dbReference type="Proteomes" id="UP000323380">
    <property type="component" value="Unassembled WGS sequence"/>
</dbReference>
<dbReference type="PANTHER" id="PTHR43289:SF6">
    <property type="entry name" value="SERINE_THREONINE-PROTEIN KINASE NEKL-3"/>
    <property type="match status" value="1"/>
</dbReference>
<dbReference type="InterPro" id="IPR011009">
    <property type="entry name" value="Kinase-like_dom_sf"/>
</dbReference>
<evidence type="ECO:0000256" key="2">
    <source>
        <dbReference type="ARBA" id="ARBA00022527"/>
    </source>
</evidence>
<feature type="binding site" evidence="7">
    <location>
        <position position="71"/>
    </location>
    <ligand>
        <name>ATP</name>
        <dbReference type="ChEBI" id="CHEBI:30616"/>
    </ligand>
</feature>
<dbReference type="GO" id="GO:0004674">
    <property type="term" value="F:protein serine/threonine kinase activity"/>
    <property type="evidence" value="ECO:0007669"/>
    <property type="project" value="UniProtKB-KW"/>
</dbReference>
<evidence type="ECO:0000256" key="3">
    <source>
        <dbReference type="ARBA" id="ARBA00022679"/>
    </source>
</evidence>
<keyword evidence="9" id="KW-1133">Transmembrane helix</keyword>